<organism evidence="2 3">
    <name type="scientific">Halobacillus karajensis</name>
    <dbReference type="NCBI Taxonomy" id="195088"/>
    <lineage>
        <taxon>Bacteria</taxon>
        <taxon>Bacillati</taxon>
        <taxon>Bacillota</taxon>
        <taxon>Bacilli</taxon>
        <taxon>Bacillales</taxon>
        <taxon>Bacillaceae</taxon>
        <taxon>Halobacillus</taxon>
    </lineage>
</organism>
<dbReference type="EMBL" id="CCDI010000002">
    <property type="protein sequence ID" value="CDQ23755.1"/>
    <property type="molecule type" value="Genomic_DNA"/>
</dbReference>
<evidence type="ECO:0000256" key="1">
    <source>
        <dbReference type="SAM" id="Phobius"/>
    </source>
</evidence>
<proteinExistence type="predicted"/>
<dbReference type="Proteomes" id="UP000028868">
    <property type="component" value="Unassembled WGS sequence"/>
</dbReference>
<comment type="caution">
    <text evidence="2">The sequence shown here is derived from an EMBL/GenBank/DDBJ whole genome shotgun (WGS) entry which is preliminary data.</text>
</comment>
<feature type="transmembrane region" description="Helical" evidence="1">
    <location>
        <begin position="356"/>
        <end position="382"/>
    </location>
</feature>
<feature type="transmembrane region" description="Helical" evidence="1">
    <location>
        <begin position="46"/>
        <end position="71"/>
    </location>
</feature>
<evidence type="ECO:0000313" key="2">
    <source>
        <dbReference type="EMBL" id="CDQ23755.1"/>
    </source>
</evidence>
<gene>
    <name evidence="2" type="ORF">BN983_02006</name>
</gene>
<protein>
    <submittedName>
        <fullName evidence="2">Uncharacterized protein</fullName>
    </submittedName>
</protein>
<reference evidence="3" key="1">
    <citation type="submission" date="2014-03" db="EMBL/GenBank/DDBJ databases">
        <authorList>
            <person name="Urmite Genomes U."/>
        </authorList>
    </citation>
    <scope>NUCLEOTIDE SEQUENCE [LARGE SCALE GENOMIC DNA]</scope>
    <source>
        <strain evidence="3">HD-03</strain>
    </source>
</reference>
<keyword evidence="1" id="KW-0812">Transmembrane</keyword>
<evidence type="ECO:0000313" key="3">
    <source>
        <dbReference type="Proteomes" id="UP000028868"/>
    </source>
</evidence>
<keyword evidence="1" id="KW-0472">Membrane</keyword>
<keyword evidence="1" id="KW-1133">Transmembrane helix</keyword>
<feature type="transmembrane region" description="Helical" evidence="1">
    <location>
        <begin position="274"/>
        <end position="295"/>
    </location>
</feature>
<accession>A0A024P4G1</accession>
<feature type="transmembrane region" description="Helical" evidence="1">
    <location>
        <begin position="391"/>
        <end position="410"/>
    </location>
</feature>
<dbReference type="AlphaFoldDB" id="A0A024P4G1"/>
<feature type="transmembrane region" description="Helical" evidence="1">
    <location>
        <begin position="247"/>
        <end position="268"/>
    </location>
</feature>
<feature type="transmembrane region" description="Helical" evidence="1">
    <location>
        <begin position="430"/>
        <end position="454"/>
    </location>
</feature>
<keyword evidence="3" id="KW-1185">Reference proteome</keyword>
<feature type="transmembrane region" description="Helical" evidence="1">
    <location>
        <begin position="204"/>
        <end position="222"/>
    </location>
</feature>
<reference evidence="2 3" key="2">
    <citation type="submission" date="2014-05" db="EMBL/GenBank/DDBJ databases">
        <title>Draft genome sequence of Halobacillus karajensis HK-03.</title>
        <authorList>
            <person name="Khelaifia S."/>
            <person name="Croce O."/>
            <person name="Lagier J.C."/>
            <person name="Raoult D."/>
        </authorList>
    </citation>
    <scope>NUCLEOTIDE SEQUENCE [LARGE SCALE GENOMIC DNA]</scope>
    <source>
        <strain evidence="2 3">HD-03</strain>
    </source>
</reference>
<feature type="transmembrane region" description="Helical" evidence="1">
    <location>
        <begin position="83"/>
        <end position="106"/>
    </location>
</feature>
<name>A0A024P4G1_9BACI</name>
<dbReference type="RefSeq" id="WP_035508119.1">
    <property type="nucleotide sequence ID" value="NZ_CCDH010000003.1"/>
</dbReference>
<feature type="transmembrane region" description="Helical" evidence="1">
    <location>
        <begin position="9"/>
        <end position="26"/>
    </location>
</feature>
<sequence length="455" mass="51716">MKQWLSDRLFILYSIVLALYLFHVFLDNSYLEWTVEILAVPTLLISFYYATRLFQVLGGLFLAAGSLMFLSADTPVHAFPLDLISNMNLLVFLSMLPWINSAAYIGRYEKSIKRLMKVNVRHLGDLYPKSIVTSGTLMTFLNLSAVNLSQGILIDSLKTVKKRIRDRFITRSTIHAYALTMIWSPMEIMVGIVVDATGVSYLSYLPWLLLVSFTVLIIDLYLEKRSFRSIPYKGQGMAHRHKVKKEIYLKMVKLLMVLGLFLVMVMITSHWFQLSFILAVTLVIFPFSFVWSLFMKKAFLFLRVGYKTWRQKTNHLQNFVVLFVSLSIFSSCLNQTEALTWIQYPFIIFQEYPVIILGLILFTYIGLGLFGVHPIATVGVLLEILRPFFEVFNPMGIGVMLIVGALATASSGPYGVVVTMTSINTRQNPYAITITNLPFTLIFGSIGIAAAYLLL</sequence>
<feature type="transmembrane region" description="Helical" evidence="1">
    <location>
        <begin position="174"/>
        <end position="192"/>
    </location>
</feature>